<dbReference type="SMART" id="SM00530">
    <property type="entry name" value="HTH_XRE"/>
    <property type="match status" value="1"/>
</dbReference>
<dbReference type="Proteomes" id="UP000013063">
    <property type="component" value="Unassembled WGS sequence"/>
</dbReference>
<dbReference type="PATRIC" id="fig|1292034.3.peg.3149"/>
<dbReference type="SUPFAM" id="SSF47413">
    <property type="entry name" value="lambda repressor-like DNA-binding domains"/>
    <property type="match status" value="1"/>
</dbReference>
<evidence type="ECO:0000259" key="1">
    <source>
        <dbReference type="PROSITE" id="PS50943"/>
    </source>
</evidence>
<evidence type="ECO:0000313" key="2">
    <source>
        <dbReference type="EMBL" id="ENZ80897.1"/>
    </source>
</evidence>
<dbReference type="EMBL" id="APMP01000024">
    <property type="protein sequence ID" value="ENZ80897.1"/>
    <property type="molecule type" value="Genomic_DNA"/>
</dbReference>
<accession>R0EI75</accession>
<protein>
    <recommendedName>
        <fullName evidence="1">HTH cro/C1-type domain-containing protein</fullName>
    </recommendedName>
</protein>
<dbReference type="Gene3D" id="1.10.260.40">
    <property type="entry name" value="lambda repressor-like DNA-binding domains"/>
    <property type="match status" value="1"/>
</dbReference>
<dbReference type="AlphaFoldDB" id="R0EI75"/>
<dbReference type="InterPro" id="IPR001387">
    <property type="entry name" value="Cro/C1-type_HTH"/>
</dbReference>
<evidence type="ECO:0000313" key="3">
    <source>
        <dbReference type="Proteomes" id="UP000013063"/>
    </source>
</evidence>
<comment type="caution">
    <text evidence="2">The sequence shown here is derived from an EMBL/GenBank/DDBJ whole genome shotgun (WGS) entry which is preliminary data.</text>
</comment>
<dbReference type="PROSITE" id="PS50943">
    <property type="entry name" value="HTH_CROC1"/>
    <property type="match status" value="1"/>
</dbReference>
<name>R0EI75_CAUVI</name>
<feature type="domain" description="HTH cro/C1-type" evidence="1">
    <location>
        <begin position="14"/>
        <end position="68"/>
    </location>
</feature>
<dbReference type="InterPro" id="IPR010982">
    <property type="entry name" value="Lambda_DNA-bd_dom_sf"/>
</dbReference>
<proteinExistence type="predicted"/>
<gene>
    <name evidence="2" type="ORF">OR37_03172</name>
</gene>
<dbReference type="Pfam" id="PF13560">
    <property type="entry name" value="HTH_31"/>
    <property type="match status" value="1"/>
</dbReference>
<organism evidence="2 3">
    <name type="scientific">Caulobacter vibrioides OR37</name>
    <dbReference type="NCBI Taxonomy" id="1292034"/>
    <lineage>
        <taxon>Bacteria</taxon>
        <taxon>Pseudomonadati</taxon>
        <taxon>Pseudomonadota</taxon>
        <taxon>Alphaproteobacteria</taxon>
        <taxon>Caulobacterales</taxon>
        <taxon>Caulobacteraceae</taxon>
        <taxon>Caulobacter</taxon>
    </lineage>
</organism>
<dbReference type="STRING" id="1292034.OR37_03172"/>
<sequence precursor="true">MNTASPLSKLGRRVRALREGAGLGLEALAARAGMTAAALAAVEAGAAEIDYLALRRIAGALGRPVAELLAAMDEARAEEDGSDG</sequence>
<dbReference type="GO" id="GO:0003677">
    <property type="term" value="F:DNA binding"/>
    <property type="evidence" value="ECO:0007669"/>
    <property type="project" value="InterPro"/>
</dbReference>
<reference evidence="2 3" key="1">
    <citation type="journal article" date="2013" name="Genome Announc.">
        <title>Draft Genome Sequence for Caulobacter sp. Strain OR37, a Bacterium Tolerant to Heavy Metals.</title>
        <authorList>
            <person name="Utturkar S.M."/>
            <person name="Bollmann A."/>
            <person name="Brzoska R.M."/>
            <person name="Klingeman D.M."/>
            <person name="Epstein S.E."/>
            <person name="Palumbo A.V."/>
            <person name="Brown S.D."/>
        </authorList>
    </citation>
    <scope>NUCLEOTIDE SEQUENCE [LARGE SCALE GENOMIC DNA]</scope>
    <source>
        <strain evidence="2 3">OR37</strain>
    </source>
</reference>
<keyword evidence="3" id="KW-1185">Reference proteome</keyword>